<keyword evidence="1" id="KW-0812">Transmembrane</keyword>
<sequence>MIDNEIFGPVTIGILGDIFFSIFCYFIINAYFFWYFAPICYLEPIFSRRLKFIRLVLAIFIPAGCIYGYFDADIDRQKEEYSPAFIASLVAICIYVLVATFAPNSFLMILYAIIYTLSFCASAWPVFHW</sequence>
<dbReference type="AlphaFoldDB" id="A0A6G5QPF9"/>
<keyword evidence="1" id="KW-1133">Transmembrane helix</keyword>
<feature type="transmembrane region" description="Helical" evidence="1">
    <location>
        <begin position="6"/>
        <end position="32"/>
    </location>
</feature>
<feature type="transmembrane region" description="Helical" evidence="1">
    <location>
        <begin position="109"/>
        <end position="127"/>
    </location>
</feature>
<evidence type="ECO:0000256" key="1">
    <source>
        <dbReference type="SAM" id="Phobius"/>
    </source>
</evidence>
<reference evidence="2 3" key="1">
    <citation type="submission" date="2016-07" db="EMBL/GenBank/DDBJ databases">
        <title>Comparative genomics of the Campylobacter concisus group.</title>
        <authorList>
            <person name="Miller W.G."/>
            <person name="Yee E."/>
            <person name="Chapman M.H."/>
            <person name="Huynh S."/>
            <person name="Bono J.L."/>
            <person name="On S.L.W."/>
            <person name="StLeger J."/>
            <person name="Foster G."/>
            <person name="Parker C.T."/>
        </authorList>
    </citation>
    <scope>NUCLEOTIDE SEQUENCE [LARGE SCALE GENOMIC DNA]</scope>
    <source>
        <strain evidence="2 3">ATCC 33238</strain>
    </source>
</reference>
<protein>
    <submittedName>
        <fullName evidence="2">Putative membrane protein</fullName>
    </submittedName>
</protein>
<keyword evidence="1" id="KW-0472">Membrane</keyword>
<feature type="transmembrane region" description="Helical" evidence="1">
    <location>
        <begin position="52"/>
        <end position="70"/>
    </location>
</feature>
<evidence type="ECO:0000313" key="3">
    <source>
        <dbReference type="Proteomes" id="UP000502377"/>
    </source>
</evidence>
<dbReference type="KEGG" id="crx:CRECT_2039"/>
<organism evidence="2 3">
    <name type="scientific">Campylobacter rectus</name>
    <name type="common">Wolinella recta</name>
    <dbReference type="NCBI Taxonomy" id="203"/>
    <lineage>
        <taxon>Bacteria</taxon>
        <taxon>Pseudomonadati</taxon>
        <taxon>Campylobacterota</taxon>
        <taxon>Epsilonproteobacteria</taxon>
        <taxon>Campylobacterales</taxon>
        <taxon>Campylobacteraceae</taxon>
        <taxon>Campylobacter</taxon>
    </lineage>
</organism>
<accession>A0A6G5QPF9</accession>
<proteinExistence type="predicted"/>
<dbReference type="Proteomes" id="UP000502377">
    <property type="component" value="Chromosome"/>
</dbReference>
<evidence type="ECO:0000313" key="2">
    <source>
        <dbReference type="EMBL" id="QCD47643.1"/>
    </source>
</evidence>
<feature type="transmembrane region" description="Helical" evidence="1">
    <location>
        <begin position="82"/>
        <end position="102"/>
    </location>
</feature>
<dbReference type="RefSeq" id="WP_002943819.1">
    <property type="nucleotide sequence ID" value="NZ_CP012543.1"/>
</dbReference>
<gene>
    <name evidence="2" type="ORF">CRECT_2039</name>
</gene>
<dbReference type="EMBL" id="CP012543">
    <property type="protein sequence ID" value="QCD47643.1"/>
    <property type="molecule type" value="Genomic_DNA"/>
</dbReference>
<name>A0A6G5QPF9_CAMRE</name>